<evidence type="ECO:0000313" key="2">
    <source>
        <dbReference type="EMBL" id="CAF2056331.1"/>
    </source>
</evidence>
<sequence length="270" mass="30585">MTSNFVYTCIIFGLHVCILIILLIILTAIDSKPVYFSFLDTNFGILKVSKNNKEIIIDIYGSRVNFSKNKRVRITLKILALACFFPIAVVFVDGCILSRDILNLSSMCPKTLTNTCFYFDSIFSFHSDPFDCPPNERISTTNVTAEMIICYSWGIRSQSIIGILSQLGICTSILSLIGLLFKFLYYVARQQYWGIPLIIGLGLVMIMVLIIMWSVFRVAVSFIVFILVSAAIIILLNTLFLVHTVNRSKNHIHEEQTSGIQLKLRRIMSI</sequence>
<feature type="transmembrane region" description="Helical" evidence="1">
    <location>
        <begin position="6"/>
        <end position="29"/>
    </location>
</feature>
<evidence type="ECO:0000313" key="3">
    <source>
        <dbReference type="Proteomes" id="UP000663824"/>
    </source>
</evidence>
<proteinExistence type="predicted"/>
<reference evidence="2" key="1">
    <citation type="submission" date="2021-02" db="EMBL/GenBank/DDBJ databases">
        <authorList>
            <person name="Nowell W R."/>
        </authorList>
    </citation>
    <scope>NUCLEOTIDE SEQUENCE</scope>
</reference>
<protein>
    <submittedName>
        <fullName evidence="2">Uncharacterized protein</fullName>
    </submittedName>
</protein>
<keyword evidence="1" id="KW-0812">Transmembrane</keyword>
<dbReference type="EMBL" id="CAJNRE010006535">
    <property type="protein sequence ID" value="CAF2056331.1"/>
    <property type="molecule type" value="Genomic_DNA"/>
</dbReference>
<feature type="transmembrane region" description="Helical" evidence="1">
    <location>
        <begin position="78"/>
        <end position="99"/>
    </location>
</feature>
<organism evidence="2 3">
    <name type="scientific">Rotaria magnacalcarata</name>
    <dbReference type="NCBI Taxonomy" id="392030"/>
    <lineage>
        <taxon>Eukaryota</taxon>
        <taxon>Metazoa</taxon>
        <taxon>Spiralia</taxon>
        <taxon>Gnathifera</taxon>
        <taxon>Rotifera</taxon>
        <taxon>Eurotatoria</taxon>
        <taxon>Bdelloidea</taxon>
        <taxon>Philodinida</taxon>
        <taxon>Philodinidae</taxon>
        <taxon>Rotaria</taxon>
    </lineage>
</organism>
<name>A0A816Q2P6_9BILA</name>
<evidence type="ECO:0000256" key="1">
    <source>
        <dbReference type="SAM" id="Phobius"/>
    </source>
</evidence>
<feature type="transmembrane region" description="Helical" evidence="1">
    <location>
        <begin position="193"/>
        <end position="216"/>
    </location>
</feature>
<dbReference type="Proteomes" id="UP000663824">
    <property type="component" value="Unassembled WGS sequence"/>
</dbReference>
<keyword evidence="1" id="KW-1133">Transmembrane helix</keyword>
<accession>A0A816Q2P6</accession>
<comment type="caution">
    <text evidence="2">The sequence shown here is derived from an EMBL/GenBank/DDBJ whole genome shotgun (WGS) entry which is preliminary data.</text>
</comment>
<keyword evidence="1" id="KW-0472">Membrane</keyword>
<dbReference type="AlphaFoldDB" id="A0A816Q2P6"/>
<gene>
    <name evidence="2" type="ORF">MBJ925_LOCUS14084</name>
</gene>
<feature type="transmembrane region" description="Helical" evidence="1">
    <location>
        <begin position="160"/>
        <end position="181"/>
    </location>
</feature>
<feature type="transmembrane region" description="Helical" evidence="1">
    <location>
        <begin position="222"/>
        <end position="242"/>
    </location>
</feature>